<name>A0A2N1MMJ1_9GLOM</name>
<comment type="caution">
    <text evidence="5">The sequence shown here is derived from an EMBL/GenBank/DDBJ whole genome shotgun (WGS) entry which is preliminary data.</text>
</comment>
<dbReference type="VEuPathDB" id="FungiDB:FUN_007629"/>
<dbReference type="GO" id="GO:0008094">
    <property type="term" value="F:ATP-dependent activity, acting on DNA"/>
    <property type="evidence" value="ECO:0007669"/>
    <property type="project" value="TreeGrafter"/>
</dbReference>
<sequence>MLLRLRQICNHTQLLCKRQINHINGIDNKEEIGNLNDFRISSKIEALVEFLNQNNDDDKSVVFSQWTSFLDLIEIAFKDANVKFKKHDLIFQAFEKQQSNESSNIDKVQLKKDL</sequence>
<keyword evidence="1" id="KW-0547">Nucleotide-binding</keyword>
<reference evidence="5 6" key="2">
    <citation type="submission" date="2017-10" db="EMBL/GenBank/DDBJ databases">
        <title>Extensive intraspecific genome diversity in a model arbuscular mycorrhizal fungus.</title>
        <authorList>
            <person name="Chen E.C.H."/>
            <person name="Morin E."/>
            <person name="Baudet D."/>
            <person name="Noel J."/>
            <person name="Ndikumana S."/>
            <person name="Charron P."/>
            <person name="St-Onge C."/>
            <person name="Giorgi J."/>
            <person name="Grigoriev I.V."/>
            <person name="Roux C."/>
            <person name="Martin F.M."/>
            <person name="Corradi N."/>
        </authorList>
    </citation>
    <scope>NUCLEOTIDE SEQUENCE [LARGE SCALE GENOMIC DNA]</scope>
    <source>
        <strain evidence="5 6">C2</strain>
    </source>
</reference>
<dbReference type="GO" id="GO:0005524">
    <property type="term" value="F:ATP binding"/>
    <property type="evidence" value="ECO:0007669"/>
    <property type="project" value="UniProtKB-KW"/>
</dbReference>
<dbReference type="AlphaFoldDB" id="A0A2N1MMJ1"/>
<dbReference type="VEuPathDB" id="FungiDB:RhiirA1_455764"/>
<dbReference type="Gene3D" id="3.40.50.300">
    <property type="entry name" value="P-loop containing nucleotide triphosphate hydrolases"/>
    <property type="match status" value="1"/>
</dbReference>
<reference evidence="5 6" key="1">
    <citation type="submission" date="2016-04" db="EMBL/GenBank/DDBJ databases">
        <title>Genome analyses suggest a sexual origin of heterokaryosis in a supposedly ancient asexual fungus.</title>
        <authorList>
            <person name="Ropars J."/>
            <person name="Sedzielewska K."/>
            <person name="Noel J."/>
            <person name="Charron P."/>
            <person name="Farinelli L."/>
            <person name="Marton T."/>
            <person name="Kruger M."/>
            <person name="Pelin A."/>
            <person name="Brachmann A."/>
            <person name="Corradi N."/>
        </authorList>
    </citation>
    <scope>NUCLEOTIDE SEQUENCE [LARGE SCALE GENOMIC DNA]</scope>
    <source>
        <strain evidence="5 6">C2</strain>
    </source>
</reference>
<dbReference type="GO" id="GO:0004386">
    <property type="term" value="F:helicase activity"/>
    <property type="evidence" value="ECO:0007669"/>
    <property type="project" value="UniProtKB-KW"/>
</dbReference>
<dbReference type="PANTHER" id="PTHR45626:SF17">
    <property type="entry name" value="HELICASE-LIKE TRANSCRIPTION FACTOR"/>
    <property type="match status" value="1"/>
</dbReference>
<dbReference type="Proteomes" id="UP000233469">
    <property type="component" value="Unassembled WGS sequence"/>
</dbReference>
<dbReference type="EMBL" id="LLXL01001793">
    <property type="protein sequence ID" value="PKK62860.1"/>
    <property type="molecule type" value="Genomic_DNA"/>
</dbReference>
<dbReference type="VEuPathDB" id="FungiDB:RhiirFUN_009144"/>
<accession>A0A2N1MMJ1</accession>
<evidence type="ECO:0000256" key="1">
    <source>
        <dbReference type="ARBA" id="ARBA00022741"/>
    </source>
</evidence>
<organism evidence="5 6">
    <name type="scientific">Rhizophagus irregularis</name>
    <dbReference type="NCBI Taxonomy" id="588596"/>
    <lineage>
        <taxon>Eukaryota</taxon>
        <taxon>Fungi</taxon>
        <taxon>Fungi incertae sedis</taxon>
        <taxon>Mucoromycota</taxon>
        <taxon>Glomeromycotina</taxon>
        <taxon>Glomeromycetes</taxon>
        <taxon>Glomerales</taxon>
        <taxon>Glomeraceae</taxon>
        <taxon>Rhizophagus</taxon>
    </lineage>
</organism>
<evidence type="ECO:0000313" key="5">
    <source>
        <dbReference type="EMBL" id="PKK62860.1"/>
    </source>
</evidence>
<evidence type="ECO:0000256" key="3">
    <source>
        <dbReference type="ARBA" id="ARBA00022806"/>
    </source>
</evidence>
<dbReference type="SUPFAM" id="SSF52540">
    <property type="entry name" value="P-loop containing nucleoside triphosphate hydrolases"/>
    <property type="match status" value="1"/>
</dbReference>
<keyword evidence="3" id="KW-0347">Helicase</keyword>
<keyword evidence="4" id="KW-0067">ATP-binding</keyword>
<evidence type="ECO:0000256" key="4">
    <source>
        <dbReference type="ARBA" id="ARBA00022840"/>
    </source>
</evidence>
<dbReference type="InterPro" id="IPR050628">
    <property type="entry name" value="SNF2_RAD54_helicase_TF"/>
</dbReference>
<keyword evidence="2" id="KW-0378">Hydrolase</keyword>
<evidence type="ECO:0000313" key="6">
    <source>
        <dbReference type="Proteomes" id="UP000233469"/>
    </source>
</evidence>
<protein>
    <submittedName>
        <fullName evidence="5">Uncharacterized protein</fullName>
    </submittedName>
</protein>
<evidence type="ECO:0000256" key="2">
    <source>
        <dbReference type="ARBA" id="ARBA00022801"/>
    </source>
</evidence>
<proteinExistence type="predicted"/>
<dbReference type="GO" id="GO:0005634">
    <property type="term" value="C:nucleus"/>
    <property type="evidence" value="ECO:0007669"/>
    <property type="project" value="TreeGrafter"/>
</dbReference>
<dbReference type="GO" id="GO:0006281">
    <property type="term" value="P:DNA repair"/>
    <property type="evidence" value="ECO:0007669"/>
    <property type="project" value="TreeGrafter"/>
</dbReference>
<dbReference type="GO" id="GO:0016787">
    <property type="term" value="F:hydrolase activity"/>
    <property type="evidence" value="ECO:0007669"/>
    <property type="project" value="UniProtKB-KW"/>
</dbReference>
<dbReference type="InterPro" id="IPR027417">
    <property type="entry name" value="P-loop_NTPase"/>
</dbReference>
<gene>
    <name evidence="5" type="ORF">RhiirC2_789745</name>
</gene>
<dbReference type="PANTHER" id="PTHR45626">
    <property type="entry name" value="TRANSCRIPTION TERMINATION FACTOR 2-RELATED"/>
    <property type="match status" value="1"/>
</dbReference>